<name>A0A926JQ21_9FLAO</name>
<accession>A0A926JQ21</accession>
<feature type="transmembrane region" description="Helical" evidence="7">
    <location>
        <begin position="77"/>
        <end position="96"/>
    </location>
</feature>
<dbReference type="EMBL" id="JACVDC010000007">
    <property type="protein sequence ID" value="MBC9795156.1"/>
    <property type="molecule type" value="Genomic_DNA"/>
</dbReference>
<dbReference type="PANTHER" id="PTHR33452">
    <property type="entry name" value="OXIDOREDUCTASE CATD-RELATED"/>
    <property type="match status" value="1"/>
</dbReference>
<evidence type="ECO:0000256" key="3">
    <source>
        <dbReference type="ARBA" id="ARBA00022475"/>
    </source>
</evidence>
<dbReference type="GO" id="GO:0005886">
    <property type="term" value="C:plasma membrane"/>
    <property type="evidence" value="ECO:0007669"/>
    <property type="project" value="UniProtKB-SubCell"/>
</dbReference>
<feature type="transmembrane region" description="Helical" evidence="7">
    <location>
        <begin position="47"/>
        <end position="70"/>
    </location>
</feature>
<keyword evidence="9" id="KW-1185">Reference proteome</keyword>
<evidence type="ECO:0000313" key="9">
    <source>
        <dbReference type="Proteomes" id="UP000653730"/>
    </source>
</evidence>
<dbReference type="Pfam" id="PF07681">
    <property type="entry name" value="DoxX"/>
    <property type="match status" value="1"/>
</dbReference>
<comment type="similarity">
    <text evidence="2">Belongs to the DoxX family.</text>
</comment>
<keyword evidence="6 7" id="KW-0472">Membrane</keyword>
<evidence type="ECO:0000256" key="5">
    <source>
        <dbReference type="ARBA" id="ARBA00022989"/>
    </source>
</evidence>
<evidence type="ECO:0000256" key="4">
    <source>
        <dbReference type="ARBA" id="ARBA00022692"/>
    </source>
</evidence>
<keyword evidence="4 7" id="KW-0812">Transmembrane</keyword>
<feature type="transmembrane region" description="Helical" evidence="7">
    <location>
        <begin position="9"/>
        <end position="27"/>
    </location>
</feature>
<dbReference type="PANTHER" id="PTHR33452:SF1">
    <property type="entry name" value="INNER MEMBRANE PROTEIN YPHA-RELATED"/>
    <property type="match status" value="1"/>
</dbReference>
<comment type="caution">
    <text evidence="8">The sequence shown here is derived from an EMBL/GenBank/DDBJ whole genome shotgun (WGS) entry which is preliminary data.</text>
</comment>
<evidence type="ECO:0000256" key="2">
    <source>
        <dbReference type="ARBA" id="ARBA00006679"/>
    </source>
</evidence>
<evidence type="ECO:0000256" key="1">
    <source>
        <dbReference type="ARBA" id="ARBA00004651"/>
    </source>
</evidence>
<proteinExistence type="inferred from homology"/>
<sequence length="145" mass="16240">MNQETRKDIALLVIRLAFGIRLIYGSIDNITDWDRMLEFQGFLAAKGFPLPLLCAVVSVYAQFFTGLSWIAGYKVRIFSLLMILNFIVAIVGAHLLAGDSYLNTAPAIHLLAVSFLIYFMHAGRYSVDSYLESKRKKADPSQGNM</sequence>
<dbReference type="AlphaFoldDB" id="A0A926JQ21"/>
<dbReference type="InterPro" id="IPR051907">
    <property type="entry name" value="DoxX-like_oxidoreductase"/>
</dbReference>
<dbReference type="Proteomes" id="UP000653730">
    <property type="component" value="Unassembled WGS sequence"/>
</dbReference>
<protein>
    <submittedName>
        <fullName evidence="8">DoxX family protein</fullName>
    </submittedName>
</protein>
<reference evidence="8 9" key="1">
    <citation type="submission" date="2020-09" db="EMBL/GenBank/DDBJ databases">
        <title>Sinomicrobium weinanense sp. nov., a halophilic bacteria isolated from saline-alkali soil.</title>
        <authorList>
            <person name="Wu P."/>
            <person name="Ren H."/>
            <person name="Mei Y."/>
            <person name="Liang Y."/>
            <person name="Chen Z."/>
        </authorList>
    </citation>
    <scope>NUCLEOTIDE SEQUENCE [LARGE SCALE GENOMIC DNA]</scope>
    <source>
        <strain evidence="8 9">FJxs</strain>
    </source>
</reference>
<comment type="subcellular location">
    <subcellularLocation>
        <location evidence="1">Cell membrane</location>
        <topology evidence="1">Multi-pass membrane protein</topology>
    </subcellularLocation>
</comment>
<keyword evidence="3" id="KW-1003">Cell membrane</keyword>
<gene>
    <name evidence="8" type="ORF">IBL28_04205</name>
</gene>
<evidence type="ECO:0000256" key="7">
    <source>
        <dbReference type="SAM" id="Phobius"/>
    </source>
</evidence>
<evidence type="ECO:0000256" key="6">
    <source>
        <dbReference type="ARBA" id="ARBA00023136"/>
    </source>
</evidence>
<organism evidence="8 9">
    <name type="scientific">Sinomicrobium weinanense</name>
    <dbReference type="NCBI Taxonomy" id="2842200"/>
    <lineage>
        <taxon>Bacteria</taxon>
        <taxon>Pseudomonadati</taxon>
        <taxon>Bacteroidota</taxon>
        <taxon>Flavobacteriia</taxon>
        <taxon>Flavobacteriales</taxon>
        <taxon>Flavobacteriaceae</taxon>
        <taxon>Sinomicrobium</taxon>
    </lineage>
</organism>
<keyword evidence="5 7" id="KW-1133">Transmembrane helix</keyword>
<dbReference type="RefSeq" id="WP_187964312.1">
    <property type="nucleotide sequence ID" value="NZ_JACVDC010000007.1"/>
</dbReference>
<evidence type="ECO:0000313" key="8">
    <source>
        <dbReference type="EMBL" id="MBC9795156.1"/>
    </source>
</evidence>
<dbReference type="InterPro" id="IPR032808">
    <property type="entry name" value="DoxX"/>
</dbReference>
<feature type="transmembrane region" description="Helical" evidence="7">
    <location>
        <begin position="108"/>
        <end position="127"/>
    </location>
</feature>